<dbReference type="PaxDb" id="4081-Solyc03g078170.1.1"/>
<evidence type="ECO:0000313" key="1">
    <source>
        <dbReference type="EnsemblPlants" id="Solyc03g078170.1.1"/>
    </source>
</evidence>
<sequence length="191" mass="21904">MGLDLLCVLFNEVEMEAVRPIPLNIRPQRDTWMWKLDNKALYSMKRCTRRFVAWFEEQRKSNAKMKMEEAVMILWSLWEARNNLCWNNKQSAPAATLYSAKKELKEWRSANSGAEMTVVAATKMVAKWEQPLLNTIKCNIDASYEINTGLAGIGMVLRDHLGQFIARKFLILCRVASPLLAEIIGVHEALS</sequence>
<evidence type="ECO:0000313" key="2">
    <source>
        <dbReference type="Proteomes" id="UP000004994"/>
    </source>
</evidence>
<dbReference type="PANTHER" id="PTHR47074">
    <property type="entry name" value="BNAC02G40300D PROTEIN"/>
    <property type="match status" value="1"/>
</dbReference>
<proteinExistence type="predicted"/>
<dbReference type="Gramene" id="Solyc03g078170.1.1">
    <property type="protein sequence ID" value="Solyc03g078170.1.1"/>
    <property type="gene ID" value="Solyc03g078170.1"/>
</dbReference>
<dbReference type="PANTHER" id="PTHR47074:SF11">
    <property type="entry name" value="REVERSE TRANSCRIPTASE-LIKE PROTEIN"/>
    <property type="match status" value="1"/>
</dbReference>
<dbReference type="InterPro" id="IPR012337">
    <property type="entry name" value="RNaseH-like_sf"/>
</dbReference>
<dbReference type="CDD" id="cd06222">
    <property type="entry name" value="RNase_H_like"/>
    <property type="match status" value="1"/>
</dbReference>
<keyword evidence="2" id="KW-1185">Reference proteome</keyword>
<dbReference type="AlphaFoldDB" id="K4BHP7"/>
<dbReference type="OMA" id="ISFINEW"/>
<dbReference type="SUPFAM" id="SSF53098">
    <property type="entry name" value="Ribonuclease H-like"/>
    <property type="match status" value="1"/>
</dbReference>
<protein>
    <recommendedName>
        <fullName evidence="3">RNase H type-1 domain-containing protein</fullName>
    </recommendedName>
</protein>
<dbReference type="HOGENOM" id="CLU_1423757_0_0_1"/>
<dbReference type="PhylomeDB" id="K4BHP7"/>
<accession>K4BHP7</accession>
<organism evidence="1">
    <name type="scientific">Solanum lycopersicum</name>
    <name type="common">Tomato</name>
    <name type="synonym">Lycopersicon esculentum</name>
    <dbReference type="NCBI Taxonomy" id="4081"/>
    <lineage>
        <taxon>Eukaryota</taxon>
        <taxon>Viridiplantae</taxon>
        <taxon>Streptophyta</taxon>
        <taxon>Embryophyta</taxon>
        <taxon>Tracheophyta</taxon>
        <taxon>Spermatophyta</taxon>
        <taxon>Magnoliopsida</taxon>
        <taxon>eudicotyledons</taxon>
        <taxon>Gunneridae</taxon>
        <taxon>Pentapetalae</taxon>
        <taxon>asterids</taxon>
        <taxon>lamiids</taxon>
        <taxon>Solanales</taxon>
        <taxon>Solanaceae</taxon>
        <taxon>Solanoideae</taxon>
        <taxon>Solaneae</taxon>
        <taxon>Solanum</taxon>
        <taxon>Solanum subgen. Lycopersicon</taxon>
    </lineage>
</organism>
<reference evidence="1" key="1">
    <citation type="journal article" date="2012" name="Nature">
        <title>The tomato genome sequence provides insights into fleshy fruit evolution.</title>
        <authorList>
            <consortium name="Tomato Genome Consortium"/>
        </authorList>
    </citation>
    <scope>NUCLEOTIDE SEQUENCE [LARGE SCALE GENOMIC DNA]</scope>
    <source>
        <strain evidence="1">cv. Heinz 1706</strain>
    </source>
</reference>
<dbReference type="Proteomes" id="UP000004994">
    <property type="component" value="Chromosome 3"/>
</dbReference>
<name>K4BHP7_SOLLC</name>
<dbReference type="InterPro" id="IPR044730">
    <property type="entry name" value="RNase_H-like_dom_plant"/>
</dbReference>
<dbReference type="EnsemblPlants" id="Solyc03g078170.1.1">
    <property type="protein sequence ID" value="Solyc03g078170.1.1"/>
    <property type="gene ID" value="Solyc03g078170.1"/>
</dbReference>
<dbReference type="InParanoid" id="K4BHP7"/>
<dbReference type="InterPro" id="IPR052929">
    <property type="entry name" value="RNase_H-like_EbsB-rel"/>
</dbReference>
<dbReference type="eggNOG" id="KOG1075">
    <property type="taxonomic scope" value="Eukaryota"/>
</dbReference>
<evidence type="ECO:0008006" key="3">
    <source>
        <dbReference type="Google" id="ProtNLM"/>
    </source>
</evidence>
<reference evidence="1" key="2">
    <citation type="submission" date="2015-06" db="UniProtKB">
        <authorList>
            <consortium name="EnsemblPlants"/>
        </authorList>
    </citation>
    <scope>IDENTIFICATION</scope>
    <source>
        <strain evidence="1">cv. Heinz 1706</strain>
    </source>
</reference>